<feature type="region of interest" description="Disordered" evidence="3">
    <location>
        <begin position="226"/>
        <end position="306"/>
    </location>
</feature>
<proteinExistence type="inferred from homology"/>
<dbReference type="Pfam" id="PF11999">
    <property type="entry name" value="Ice_binding"/>
    <property type="match status" value="1"/>
</dbReference>
<gene>
    <name evidence="6" type="ORF">GCM10017772_04720</name>
</gene>
<feature type="signal peptide" evidence="5">
    <location>
        <begin position="1"/>
        <end position="19"/>
    </location>
</feature>
<organism evidence="6 7">
    <name type="scientific">Promicromonospora soli</name>
    <dbReference type="NCBI Taxonomy" id="2035533"/>
    <lineage>
        <taxon>Bacteria</taxon>
        <taxon>Bacillati</taxon>
        <taxon>Actinomycetota</taxon>
        <taxon>Actinomycetes</taxon>
        <taxon>Micrococcales</taxon>
        <taxon>Promicromonosporaceae</taxon>
        <taxon>Promicromonospora</taxon>
    </lineage>
</organism>
<feature type="transmembrane region" description="Helical" evidence="4">
    <location>
        <begin position="315"/>
        <end position="336"/>
    </location>
</feature>
<evidence type="ECO:0000256" key="4">
    <source>
        <dbReference type="SAM" id="Phobius"/>
    </source>
</evidence>
<sequence>MLALSGIIALVLATQPAAAIGTAVPLGTTASYSVLGGQTVTNTGPSVLNRDVGVSPGTAITGFPPGVALGATHPADAHALQAQSDLTIAYNNAAGQAPDASIAGDLGGQTLAPGVYNASSSIGLTGTVTLDGEGDPNAVFIFQVGSTLTTASASTVALLNDAQACNVFWQIGSSATLGTDTTFVGTIMALTSITANTGATVDGRALARNGAVTLDSNIFTSSACVTAPPTGTSTPTDNPTATPPGDDNGTPPGDDNGTPPGDDDGTPPNGDDDGTPPNGDDNGTPPNGDDDLPPGGSNGTPKTLAVTGPSANVPLLAAACAAILAGIGLIATSIRLPRTKP</sequence>
<evidence type="ECO:0008006" key="8">
    <source>
        <dbReference type="Google" id="ProtNLM"/>
    </source>
</evidence>
<name>A0A919FHL3_9MICO</name>
<accession>A0A919FHL3</accession>
<keyword evidence="7" id="KW-1185">Reference proteome</keyword>
<feature type="compositionally biased region" description="Low complexity" evidence="3">
    <location>
        <begin position="239"/>
        <end position="260"/>
    </location>
</feature>
<reference evidence="6" key="2">
    <citation type="submission" date="2020-09" db="EMBL/GenBank/DDBJ databases">
        <authorList>
            <person name="Sun Q."/>
            <person name="Zhou Y."/>
        </authorList>
    </citation>
    <scope>NUCLEOTIDE SEQUENCE</scope>
    <source>
        <strain evidence="6">CGMCC 4.7398</strain>
    </source>
</reference>
<feature type="compositionally biased region" description="Low complexity" evidence="3">
    <location>
        <begin position="275"/>
        <end position="287"/>
    </location>
</feature>
<feature type="chain" id="PRO_5036873750" description="DUF3494 domain-containing protein" evidence="5">
    <location>
        <begin position="20"/>
        <end position="341"/>
    </location>
</feature>
<comment type="caution">
    <text evidence="6">The sequence shown here is derived from an EMBL/GenBank/DDBJ whole genome shotgun (WGS) entry which is preliminary data.</text>
</comment>
<feature type="compositionally biased region" description="Polar residues" evidence="3">
    <location>
        <begin position="226"/>
        <end position="238"/>
    </location>
</feature>
<evidence type="ECO:0000256" key="3">
    <source>
        <dbReference type="SAM" id="MobiDB-lite"/>
    </source>
</evidence>
<feature type="compositionally biased region" description="Acidic residues" evidence="3">
    <location>
        <begin position="261"/>
        <end position="274"/>
    </location>
</feature>
<dbReference type="InterPro" id="IPR021884">
    <property type="entry name" value="Ice-bd_prot"/>
</dbReference>
<keyword evidence="4" id="KW-1133">Transmembrane helix</keyword>
<protein>
    <recommendedName>
        <fullName evidence="8">DUF3494 domain-containing protein</fullName>
    </recommendedName>
</protein>
<evidence type="ECO:0000313" key="6">
    <source>
        <dbReference type="EMBL" id="GHH65822.1"/>
    </source>
</evidence>
<keyword evidence="2 5" id="KW-0732">Signal</keyword>
<dbReference type="EMBL" id="BNAS01000001">
    <property type="protein sequence ID" value="GHH65822.1"/>
    <property type="molecule type" value="Genomic_DNA"/>
</dbReference>
<evidence type="ECO:0000256" key="2">
    <source>
        <dbReference type="ARBA" id="ARBA00022729"/>
    </source>
</evidence>
<evidence type="ECO:0000256" key="5">
    <source>
        <dbReference type="SAM" id="SignalP"/>
    </source>
</evidence>
<dbReference type="Proteomes" id="UP000627369">
    <property type="component" value="Unassembled WGS sequence"/>
</dbReference>
<keyword evidence="4" id="KW-0812">Transmembrane</keyword>
<reference evidence="6" key="1">
    <citation type="journal article" date="2014" name="Int. J. Syst. Evol. Microbiol.">
        <title>Complete genome sequence of Corynebacterium casei LMG S-19264T (=DSM 44701T), isolated from a smear-ripened cheese.</title>
        <authorList>
            <consortium name="US DOE Joint Genome Institute (JGI-PGF)"/>
            <person name="Walter F."/>
            <person name="Albersmeier A."/>
            <person name="Kalinowski J."/>
            <person name="Ruckert C."/>
        </authorList>
    </citation>
    <scope>NUCLEOTIDE SEQUENCE</scope>
    <source>
        <strain evidence="6">CGMCC 4.7398</strain>
    </source>
</reference>
<evidence type="ECO:0000313" key="7">
    <source>
        <dbReference type="Proteomes" id="UP000627369"/>
    </source>
</evidence>
<comment type="similarity">
    <text evidence="1">Belongs to the ice-binding protein family.</text>
</comment>
<evidence type="ECO:0000256" key="1">
    <source>
        <dbReference type="ARBA" id="ARBA00005445"/>
    </source>
</evidence>
<dbReference type="AlphaFoldDB" id="A0A919FHL3"/>
<keyword evidence="4" id="KW-0472">Membrane</keyword>
<dbReference type="RefSeq" id="WP_229872066.1">
    <property type="nucleotide sequence ID" value="NZ_BNAS01000001.1"/>
</dbReference>